<keyword evidence="3" id="KW-1185">Reference proteome</keyword>
<sequence>MNSDYPEVEISTKHDDDDSSCASGITSVTMINEQSPEQSEAGKMTISKDCFNELAAEAHKMKSTHKLMKHQLYDLRASIGEISLKCLQLDIQTGDLKETTDRLLEIGDKLYKNMIYSYDDRSSENFSDGKKVSSKPVEQQAFSLSSKKLSSDCVPQQVSQLDHLIREFKQKCDQATEFLQVNQLQLKEPTEDLEKMLTNIAPFAGDEDFRNGRQFLEQFEATYAFMMDEDLGKALSFRQLLCEGEATKWAKYEPYDTSYATLRTYFILRHWNSVCQSRVYMKFLLSSFDSQDFSCFSDYISYWVNQLRGITIAEEPQLIQLFIRKLPEGLKEKFVCQEEPKTLEKFRKICLQELLPLEYEK</sequence>
<dbReference type="Proteomes" id="UP001367676">
    <property type="component" value="Unassembled WGS sequence"/>
</dbReference>
<name>A0AAN9Y2M3_9HEMI</name>
<evidence type="ECO:0000313" key="3">
    <source>
        <dbReference type="Proteomes" id="UP001367676"/>
    </source>
</evidence>
<dbReference type="AlphaFoldDB" id="A0AAN9Y2M3"/>
<reference evidence="2 3" key="1">
    <citation type="submission" date="2024-03" db="EMBL/GenBank/DDBJ databases">
        <title>Adaptation during the transition from Ophiocordyceps entomopathogen to insect associate is accompanied by gene loss and intensified selection.</title>
        <authorList>
            <person name="Ward C.M."/>
            <person name="Onetto C.A."/>
            <person name="Borneman A.R."/>
        </authorList>
    </citation>
    <scope>NUCLEOTIDE SEQUENCE [LARGE SCALE GENOMIC DNA]</scope>
    <source>
        <strain evidence="2">AWRI1</strain>
        <tissue evidence="2">Single Adult Female</tissue>
    </source>
</reference>
<evidence type="ECO:0000256" key="1">
    <source>
        <dbReference type="SAM" id="MobiDB-lite"/>
    </source>
</evidence>
<evidence type="ECO:0000313" key="2">
    <source>
        <dbReference type="EMBL" id="KAK7580738.1"/>
    </source>
</evidence>
<proteinExistence type="predicted"/>
<organism evidence="2 3">
    <name type="scientific">Parthenolecanium corni</name>
    <dbReference type="NCBI Taxonomy" id="536013"/>
    <lineage>
        <taxon>Eukaryota</taxon>
        <taxon>Metazoa</taxon>
        <taxon>Ecdysozoa</taxon>
        <taxon>Arthropoda</taxon>
        <taxon>Hexapoda</taxon>
        <taxon>Insecta</taxon>
        <taxon>Pterygota</taxon>
        <taxon>Neoptera</taxon>
        <taxon>Paraneoptera</taxon>
        <taxon>Hemiptera</taxon>
        <taxon>Sternorrhyncha</taxon>
        <taxon>Coccoidea</taxon>
        <taxon>Coccidae</taxon>
        <taxon>Parthenolecanium</taxon>
    </lineage>
</organism>
<protein>
    <submittedName>
        <fullName evidence="2">Uncharacterized protein</fullName>
    </submittedName>
</protein>
<dbReference type="EMBL" id="JBBCAQ010000034">
    <property type="protein sequence ID" value="KAK7580738.1"/>
    <property type="molecule type" value="Genomic_DNA"/>
</dbReference>
<feature type="region of interest" description="Disordered" evidence="1">
    <location>
        <begin position="1"/>
        <end position="20"/>
    </location>
</feature>
<accession>A0AAN9Y2M3</accession>
<gene>
    <name evidence="2" type="ORF">V9T40_001367</name>
</gene>
<comment type="caution">
    <text evidence="2">The sequence shown here is derived from an EMBL/GenBank/DDBJ whole genome shotgun (WGS) entry which is preliminary data.</text>
</comment>